<accession>A0A2Z2MBI6</accession>
<gene>
    <name evidence="2" type="ORF">A3L09_06125</name>
</gene>
<dbReference type="InterPro" id="IPR029063">
    <property type="entry name" value="SAM-dependent_MTases_sf"/>
</dbReference>
<evidence type="ECO:0000313" key="3">
    <source>
        <dbReference type="Proteomes" id="UP000250179"/>
    </source>
</evidence>
<dbReference type="GO" id="GO:0032259">
    <property type="term" value="P:methylation"/>
    <property type="evidence" value="ECO:0007669"/>
    <property type="project" value="UniProtKB-KW"/>
</dbReference>
<dbReference type="RefSeq" id="WP_088858119.1">
    <property type="nucleotide sequence ID" value="NZ_CP014862.1"/>
</dbReference>
<sequence>MASLEELYSWIKWPMDPGDERAQKRFLAAKAFFNWAVKENMLPDRRKIRILDLCAGTGLAGAALAEVLMEWGREVKLTLVDKRKEDLLKAEGWLDGLEVEVYGAVMDCMENLRKLGTFDVALLWGLTMPHFDPFQTADLFRNIAKTLEGDGVFMLEETDRIHRIFYRGAYQKMLMESRTEDSEIVSIDAGYNVKRGTIRRIYYRLPGFERLGEVEHRYWDLAGLAGIGKALFREARIITPGEHSIAHVSDVIYLREPIPRV</sequence>
<dbReference type="SUPFAM" id="SSF53335">
    <property type="entry name" value="S-adenosyl-L-methionine-dependent methyltransferases"/>
    <property type="match status" value="1"/>
</dbReference>
<dbReference type="CDD" id="cd02440">
    <property type="entry name" value="AdoMet_MTases"/>
    <property type="match status" value="1"/>
</dbReference>
<organism evidence="2 3">
    <name type="scientific">Thermococcus profundus</name>
    <dbReference type="NCBI Taxonomy" id="49899"/>
    <lineage>
        <taxon>Archaea</taxon>
        <taxon>Methanobacteriati</taxon>
        <taxon>Methanobacteriota</taxon>
        <taxon>Thermococci</taxon>
        <taxon>Thermococcales</taxon>
        <taxon>Thermococcaceae</taxon>
        <taxon>Thermococcus</taxon>
    </lineage>
</organism>
<dbReference type="Gene3D" id="3.40.50.150">
    <property type="entry name" value="Vaccinia Virus protein VP39"/>
    <property type="match status" value="1"/>
</dbReference>
<evidence type="ECO:0000259" key="1">
    <source>
        <dbReference type="Pfam" id="PF13649"/>
    </source>
</evidence>
<evidence type="ECO:0000313" key="2">
    <source>
        <dbReference type="EMBL" id="ASJ02863.1"/>
    </source>
</evidence>
<dbReference type="Pfam" id="PF13649">
    <property type="entry name" value="Methyltransf_25"/>
    <property type="match status" value="1"/>
</dbReference>
<dbReference type="Proteomes" id="UP000250179">
    <property type="component" value="Chromosome"/>
</dbReference>
<dbReference type="GeneID" id="33319974"/>
<name>A0A2Z2MBI6_THEPR</name>
<dbReference type="OrthoDB" id="84950at2157"/>
<dbReference type="EMBL" id="CP014862">
    <property type="protein sequence ID" value="ASJ02863.1"/>
    <property type="molecule type" value="Genomic_DNA"/>
</dbReference>
<dbReference type="AlphaFoldDB" id="A0A2Z2MBI6"/>
<keyword evidence="3" id="KW-1185">Reference proteome</keyword>
<keyword evidence="2" id="KW-0808">Transferase</keyword>
<protein>
    <submittedName>
        <fullName evidence="2">SAM-dependent methyltransferase</fullName>
    </submittedName>
</protein>
<keyword evidence="2" id="KW-0489">Methyltransferase</keyword>
<dbReference type="InterPro" id="IPR041698">
    <property type="entry name" value="Methyltransf_25"/>
</dbReference>
<proteinExistence type="predicted"/>
<reference evidence="2 3" key="1">
    <citation type="submission" date="2016-03" db="EMBL/GenBank/DDBJ databases">
        <title>Complete genome sequence of Thermococcus profundus strain DT5432.</title>
        <authorList>
            <person name="Oger P.M."/>
        </authorList>
    </citation>
    <scope>NUCLEOTIDE SEQUENCE [LARGE SCALE GENOMIC DNA]</scope>
    <source>
        <strain evidence="2 3">DT 5432</strain>
    </source>
</reference>
<feature type="domain" description="Methyltransferase" evidence="1">
    <location>
        <begin position="50"/>
        <end position="151"/>
    </location>
</feature>
<dbReference type="KEGG" id="tprf:A3L09_06125"/>
<dbReference type="GO" id="GO:0008168">
    <property type="term" value="F:methyltransferase activity"/>
    <property type="evidence" value="ECO:0007669"/>
    <property type="project" value="UniProtKB-KW"/>
</dbReference>